<name>A0A7N0UDK5_KALFE</name>
<dbReference type="Pfam" id="PF07734">
    <property type="entry name" value="FBA_1"/>
    <property type="match status" value="1"/>
</dbReference>
<dbReference type="InterPro" id="IPR036047">
    <property type="entry name" value="F-box-like_dom_sf"/>
</dbReference>
<dbReference type="PANTHER" id="PTHR31672">
    <property type="entry name" value="BNACNNG10540D PROTEIN"/>
    <property type="match status" value="1"/>
</dbReference>
<feature type="domain" description="F-box associated beta-propeller type 1" evidence="1">
    <location>
        <begin position="138"/>
        <end position="341"/>
    </location>
</feature>
<organism evidence="2 3">
    <name type="scientific">Kalanchoe fedtschenkoi</name>
    <name type="common">Lavender scallops</name>
    <name type="synonym">South American air plant</name>
    <dbReference type="NCBI Taxonomy" id="63787"/>
    <lineage>
        <taxon>Eukaryota</taxon>
        <taxon>Viridiplantae</taxon>
        <taxon>Streptophyta</taxon>
        <taxon>Embryophyta</taxon>
        <taxon>Tracheophyta</taxon>
        <taxon>Spermatophyta</taxon>
        <taxon>Magnoliopsida</taxon>
        <taxon>eudicotyledons</taxon>
        <taxon>Gunneridae</taxon>
        <taxon>Pentapetalae</taxon>
        <taxon>Saxifragales</taxon>
        <taxon>Crassulaceae</taxon>
        <taxon>Kalanchoe</taxon>
    </lineage>
</organism>
<dbReference type="InterPro" id="IPR050796">
    <property type="entry name" value="SCF_F-box_component"/>
</dbReference>
<keyword evidence="3" id="KW-1185">Reference proteome</keyword>
<evidence type="ECO:0000259" key="1">
    <source>
        <dbReference type="Pfam" id="PF07734"/>
    </source>
</evidence>
<dbReference type="Proteomes" id="UP000594263">
    <property type="component" value="Unplaced"/>
</dbReference>
<sequence length="421" mass="49445">MEVELPKDLIRLILVKIPEVKFLVRLKLVSKSWKVVICSSRFAAEHHAKHYYYCGGVVGGSSNNKFLSSFLVVRTCPNPEVVDFFTLISMDKRTDTMNYISEKKNIYMPYLDCRNEVTYPTTLAIDAGFGVYCLFEFNTNRVALWNPSMRELKVLPPSPFYSVIETTYPDLRQHVYGFGHVGQHRNDDDGSFSYKVARLIIRRGPEQFQYFSMELYSSTTNAWKLLSDCYRVEYYGITQRRNSEWFVEGTNLNGRFHWLAWFSTQDPHIIWFDYNTEEFGRIEVPGVVLEGRYNVAGSHITIFDHRFICLVLNRTTRKRRRFYLEVWVLREYGMGKSWTKEECMVGPIPGDMRLKGYWNSIQRLFLRDIDKRNRLYLCDCQSSRIENLGIGSDEWEEMMVLPYTESLVSLNGNSDETRTES</sequence>
<protein>
    <recommendedName>
        <fullName evidence="1">F-box associated beta-propeller type 1 domain-containing protein</fullName>
    </recommendedName>
</protein>
<dbReference type="AlphaFoldDB" id="A0A7N0UDK5"/>
<dbReference type="InterPro" id="IPR017451">
    <property type="entry name" value="F-box-assoc_interact_dom"/>
</dbReference>
<accession>A0A7N0UDK5</accession>
<proteinExistence type="predicted"/>
<evidence type="ECO:0000313" key="2">
    <source>
        <dbReference type="EnsemblPlants" id="Kaladp0060s0161.1.v1.1.CDS.1"/>
    </source>
</evidence>
<dbReference type="Gramene" id="Kaladp0060s0161.1.v1.1">
    <property type="protein sequence ID" value="Kaladp0060s0161.1.v1.1.CDS.1"/>
    <property type="gene ID" value="Kaladp0060s0161.v1.1"/>
</dbReference>
<dbReference type="NCBIfam" id="TIGR01640">
    <property type="entry name" value="F_box_assoc_1"/>
    <property type="match status" value="1"/>
</dbReference>
<reference evidence="2" key="1">
    <citation type="submission" date="2021-01" db="UniProtKB">
        <authorList>
            <consortium name="EnsemblPlants"/>
        </authorList>
    </citation>
    <scope>IDENTIFICATION</scope>
</reference>
<dbReference type="SUPFAM" id="SSF81383">
    <property type="entry name" value="F-box domain"/>
    <property type="match status" value="1"/>
</dbReference>
<evidence type="ECO:0000313" key="3">
    <source>
        <dbReference type="Proteomes" id="UP000594263"/>
    </source>
</evidence>
<dbReference type="EnsemblPlants" id="Kaladp0060s0161.1.v1.1">
    <property type="protein sequence ID" value="Kaladp0060s0161.1.v1.1.CDS.1"/>
    <property type="gene ID" value="Kaladp0060s0161.v1.1"/>
</dbReference>
<dbReference type="PANTHER" id="PTHR31672:SF13">
    <property type="entry name" value="F-BOX PROTEIN CPR30-LIKE"/>
    <property type="match status" value="1"/>
</dbReference>
<dbReference type="InterPro" id="IPR006527">
    <property type="entry name" value="F-box-assoc_dom_typ1"/>
</dbReference>